<evidence type="ECO:0000313" key="4">
    <source>
        <dbReference type="Proteomes" id="UP000193061"/>
    </source>
</evidence>
<organism evidence="3 4">
    <name type="scientific">Roseovarius albus</name>
    <dbReference type="NCBI Taxonomy" id="1247867"/>
    <lineage>
        <taxon>Bacteria</taxon>
        <taxon>Pseudomonadati</taxon>
        <taxon>Pseudomonadota</taxon>
        <taxon>Alphaproteobacteria</taxon>
        <taxon>Rhodobacterales</taxon>
        <taxon>Roseobacteraceae</taxon>
        <taxon>Roseovarius</taxon>
    </lineage>
</organism>
<sequence length="51" mass="5298">MKIATILAFALSLSAGQAALACSKHSKQTMSCAEGTVWNVDSHSCQPQTSS</sequence>
<keyword evidence="4" id="KW-1185">Reference proteome</keyword>
<dbReference type="SUPFAM" id="SSF57625">
    <property type="entry name" value="Invertebrate chitin-binding proteins"/>
    <property type="match status" value="1"/>
</dbReference>
<dbReference type="GO" id="GO:0005576">
    <property type="term" value="C:extracellular region"/>
    <property type="evidence" value="ECO:0007669"/>
    <property type="project" value="InterPro"/>
</dbReference>
<dbReference type="EMBL" id="FWFX01000006">
    <property type="protein sequence ID" value="SLN45688.1"/>
    <property type="molecule type" value="Genomic_DNA"/>
</dbReference>
<accession>A0A1X6ZAK3</accession>
<dbReference type="Proteomes" id="UP000193061">
    <property type="component" value="Unassembled WGS sequence"/>
</dbReference>
<dbReference type="RefSeq" id="WP_143534426.1">
    <property type="nucleotide sequence ID" value="NZ_FWFX01000006.1"/>
</dbReference>
<dbReference type="AlphaFoldDB" id="A0A1X6ZAK3"/>
<name>A0A1X6ZAK3_9RHOB</name>
<evidence type="ECO:0000259" key="2">
    <source>
        <dbReference type="Pfam" id="PF01607"/>
    </source>
</evidence>
<keyword evidence="1" id="KW-0732">Signal</keyword>
<proteinExistence type="predicted"/>
<dbReference type="GO" id="GO:0008061">
    <property type="term" value="F:chitin binding"/>
    <property type="evidence" value="ECO:0007669"/>
    <property type="project" value="InterPro"/>
</dbReference>
<gene>
    <name evidence="3" type="ORF">ROA7450_02215</name>
</gene>
<feature type="signal peptide" evidence="1">
    <location>
        <begin position="1"/>
        <end position="21"/>
    </location>
</feature>
<feature type="domain" description="Chitin-binding type-2" evidence="2">
    <location>
        <begin position="21"/>
        <end position="50"/>
    </location>
</feature>
<feature type="chain" id="PRO_5012010383" description="Chitin-binding type-2 domain-containing protein" evidence="1">
    <location>
        <begin position="22"/>
        <end position="51"/>
    </location>
</feature>
<dbReference type="Pfam" id="PF01607">
    <property type="entry name" value="CBM_14"/>
    <property type="match status" value="1"/>
</dbReference>
<reference evidence="3 4" key="1">
    <citation type="submission" date="2017-03" db="EMBL/GenBank/DDBJ databases">
        <authorList>
            <person name="Afonso C.L."/>
            <person name="Miller P.J."/>
            <person name="Scott M.A."/>
            <person name="Spackman E."/>
            <person name="Goraichik I."/>
            <person name="Dimitrov K.M."/>
            <person name="Suarez D.L."/>
            <person name="Swayne D.E."/>
        </authorList>
    </citation>
    <scope>NUCLEOTIDE SEQUENCE [LARGE SCALE GENOMIC DNA]</scope>
    <source>
        <strain evidence="3 4">CECT 7450</strain>
    </source>
</reference>
<evidence type="ECO:0000313" key="3">
    <source>
        <dbReference type="EMBL" id="SLN45688.1"/>
    </source>
</evidence>
<evidence type="ECO:0000256" key="1">
    <source>
        <dbReference type="SAM" id="SignalP"/>
    </source>
</evidence>
<protein>
    <recommendedName>
        <fullName evidence="2">Chitin-binding type-2 domain-containing protein</fullName>
    </recommendedName>
</protein>
<dbReference type="InterPro" id="IPR002557">
    <property type="entry name" value="Chitin-bd_dom"/>
</dbReference>
<dbReference type="InterPro" id="IPR036508">
    <property type="entry name" value="Chitin-bd_dom_sf"/>
</dbReference>
<dbReference type="PROSITE" id="PS51257">
    <property type="entry name" value="PROKAR_LIPOPROTEIN"/>
    <property type="match status" value="1"/>
</dbReference>